<accession>A0ABU0W1H0</accession>
<keyword evidence="1" id="KW-0732">Signal</keyword>
<evidence type="ECO:0000313" key="3">
    <source>
        <dbReference type="Proteomes" id="UP001239680"/>
    </source>
</evidence>
<keyword evidence="3" id="KW-1185">Reference proteome</keyword>
<dbReference type="Proteomes" id="UP001239680">
    <property type="component" value="Unassembled WGS sequence"/>
</dbReference>
<comment type="caution">
    <text evidence="2">The sequence shown here is derived from an EMBL/GenBank/DDBJ whole genome shotgun (WGS) entry which is preliminary data.</text>
</comment>
<feature type="signal peptide" evidence="1">
    <location>
        <begin position="1"/>
        <end position="20"/>
    </location>
</feature>
<sequence>MFMHSTAMAIASTVTAGAIAATSLPPLSPSVNFAAGKEGSAQVAAEDIVIHAAVSPQAATAAQPAPSVYDALGHAQATPAQTYCDAHDEMVEGLKHDFAESLTTTTTNSEGLKIELWTSSLMGTWTALHHGSDGISCVVASGVDWSDAVDGQDLIRIAMHEVAYNG</sequence>
<name>A0ABU0W1H0_9RHOB</name>
<protein>
    <submittedName>
        <fullName evidence="2">Uncharacterized protein</fullName>
    </submittedName>
</protein>
<proteinExistence type="predicted"/>
<evidence type="ECO:0000256" key="1">
    <source>
        <dbReference type="SAM" id="SignalP"/>
    </source>
</evidence>
<evidence type="ECO:0000313" key="2">
    <source>
        <dbReference type="EMBL" id="MDQ2067821.1"/>
    </source>
</evidence>
<reference evidence="2 3" key="1">
    <citation type="submission" date="2023-08" db="EMBL/GenBank/DDBJ databases">
        <title>Characterization of two Paracoccaceae strains isolated from Phycosphere and proposal of Xinfangfangia lacusdiani sp. nov.</title>
        <authorList>
            <person name="Deng Y."/>
            <person name="Zhang Y.Q."/>
        </authorList>
    </citation>
    <scope>NUCLEOTIDE SEQUENCE [LARGE SCALE GENOMIC DNA]</scope>
    <source>
        <strain evidence="2 3">CPCC 101601</strain>
    </source>
</reference>
<gene>
    <name evidence="2" type="ORF">Q9295_15700</name>
</gene>
<dbReference type="RefSeq" id="WP_306681531.1">
    <property type="nucleotide sequence ID" value="NZ_JAVDBT010000017.1"/>
</dbReference>
<feature type="chain" id="PRO_5045488379" evidence="1">
    <location>
        <begin position="21"/>
        <end position="166"/>
    </location>
</feature>
<dbReference type="EMBL" id="JAVDBT010000017">
    <property type="protein sequence ID" value="MDQ2067821.1"/>
    <property type="molecule type" value="Genomic_DNA"/>
</dbReference>
<organism evidence="2 3">
    <name type="scientific">Pseudogemmobacter lacusdianii</name>
    <dbReference type="NCBI Taxonomy" id="3069608"/>
    <lineage>
        <taxon>Bacteria</taxon>
        <taxon>Pseudomonadati</taxon>
        <taxon>Pseudomonadota</taxon>
        <taxon>Alphaproteobacteria</taxon>
        <taxon>Rhodobacterales</taxon>
        <taxon>Paracoccaceae</taxon>
        <taxon>Pseudogemmobacter</taxon>
    </lineage>
</organism>